<organism evidence="2 3">
    <name type="scientific">Aromatoleum toluolicum</name>
    <dbReference type="NCBI Taxonomy" id="90060"/>
    <lineage>
        <taxon>Bacteria</taxon>
        <taxon>Pseudomonadati</taxon>
        <taxon>Pseudomonadota</taxon>
        <taxon>Betaproteobacteria</taxon>
        <taxon>Rhodocyclales</taxon>
        <taxon>Rhodocyclaceae</taxon>
        <taxon>Aromatoleum</taxon>
    </lineage>
</organism>
<evidence type="ECO:0000313" key="3">
    <source>
        <dbReference type="Proteomes" id="UP000634522"/>
    </source>
</evidence>
<dbReference type="EMBL" id="WTVS01000028">
    <property type="protein sequence ID" value="NMF98526.1"/>
    <property type="molecule type" value="Genomic_DNA"/>
</dbReference>
<feature type="transmembrane region" description="Helical" evidence="1">
    <location>
        <begin position="259"/>
        <end position="287"/>
    </location>
</feature>
<feature type="transmembrane region" description="Helical" evidence="1">
    <location>
        <begin position="299"/>
        <end position="319"/>
    </location>
</feature>
<protein>
    <submittedName>
        <fullName evidence="2">Uncharacterized protein</fullName>
    </submittedName>
</protein>
<keyword evidence="1" id="KW-0472">Membrane</keyword>
<feature type="transmembrane region" description="Helical" evidence="1">
    <location>
        <begin position="152"/>
        <end position="170"/>
    </location>
</feature>
<keyword evidence="1" id="KW-0812">Transmembrane</keyword>
<feature type="transmembrane region" description="Helical" evidence="1">
    <location>
        <begin position="87"/>
        <end position="107"/>
    </location>
</feature>
<comment type="caution">
    <text evidence="2">The sequence shown here is derived from an EMBL/GenBank/DDBJ whole genome shotgun (WGS) entry which is preliminary data.</text>
</comment>
<keyword evidence="3" id="KW-1185">Reference proteome</keyword>
<gene>
    <name evidence="2" type="ORF">GPA27_14145</name>
</gene>
<accession>A0ABX1NGZ0</accession>
<proteinExistence type="predicted"/>
<dbReference type="Proteomes" id="UP000634522">
    <property type="component" value="Unassembled WGS sequence"/>
</dbReference>
<feature type="transmembrane region" description="Helical" evidence="1">
    <location>
        <begin position="230"/>
        <end position="247"/>
    </location>
</feature>
<dbReference type="RefSeq" id="WP_169141271.1">
    <property type="nucleotide sequence ID" value="NZ_WTVS01000028.1"/>
</dbReference>
<feature type="transmembrane region" description="Helical" evidence="1">
    <location>
        <begin position="119"/>
        <end position="140"/>
    </location>
</feature>
<sequence>MQNEIELCSGMSSRVSTHVMNLICILFACLAGLIVGIGNYVTIFILLAGIVCVGQLFKPVSLIYVISSLGLLVVGVTPLWADGGAAKSVWAVSLLGLVLMLLSLAKLSLDKEVARGTPPFVWILLVFVVYAALHSIIQWSSASEIFSGFKRYFQVTGLVFAMAWLAIDSITVSRWRILIVAVAFLQLPWALYQLIEWVPVREGVRYFYPGMIPIDVVAGTFGSSKFSGGANAEMATFLVVVLAFFLSRLREKLISVKRFVLFLPALAPLFLGETKVVVVLLPLMFIVLYRSELFRRPMFALGALIVGAALTASVTYAYLNLLGKTLEEQINDTVEYNFQERGYGANLLNRTTALTFWVNSQGSDDPIGGVFGHGLGAAHSATGGYIARPLAGYGIDLTAASTLLWEQGPVGLALFIAILIAAWREAGRLARAACSSKVRADAAAIQAVIPIFAFYLVYRVAYLESMPFQIVYYGVLGYLAWLSKAANDACDDSK</sequence>
<feature type="transmembrane region" description="Helical" evidence="1">
    <location>
        <begin position="408"/>
        <end position="426"/>
    </location>
</feature>
<evidence type="ECO:0000313" key="2">
    <source>
        <dbReference type="EMBL" id="NMF98526.1"/>
    </source>
</evidence>
<feature type="transmembrane region" description="Helical" evidence="1">
    <location>
        <begin position="438"/>
        <end position="458"/>
    </location>
</feature>
<keyword evidence="1" id="KW-1133">Transmembrane helix</keyword>
<reference evidence="2 3" key="1">
    <citation type="submission" date="2019-12" db="EMBL/GenBank/DDBJ databases">
        <title>Comparative genomics gives insights into the taxonomy of the Azoarcus-Aromatoleum group and reveals separate origins of nif in the plant-associated Azoarcus and non-plant-associated Aromatoleum sub-groups.</title>
        <authorList>
            <person name="Lafos M."/>
            <person name="Maluk M."/>
            <person name="Batista M."/>
            <person name="Junghare M."/>
            <person name="Carmona M."/>
            <person name="Faoro H."/>
            <person name="Cruz L.M."/>
            <person name="Battistoni F."/>
            <person name="De Souza E."/>
            <person name="Pedrosa F."/>
            <person name="Chen W.-M."/>
            <person name="Poole P.S."/>
            <person name="Dixon R.A."/>
            <person name="James E.K."/>
        </authorList>
    </citation>
    <scope>NUCLEOTIDE SEQUENCE [LARGE SCALE GENOMIC DNA]</scope>
    <source>
        <strain evidence="2 3">T</strain>
    </source>
</reference>
<feature type="transmembrane region" description="Helical" evidence="1">
    <location>
        <begin position="177"/>
        <end position="194"/>
    </location>
</feature>
<evidence type="ECO:0000256" key="1">
    <source>
        <dbReference type="SAM" id="Phobius"/>
    </source>
</evidence>
<feature type="transmembrane region" description="Helical" evidence="1">
    <location>
        <begin position="20"/>
        <end position="53"/>
    </location>
</feature>
<name>A0ABX1NGZ0_9RHOO</name>